<organism evidence="1 2">
    <name type="scientific">Pangasius djambal</name>
    <dbReference type="NCBI Taxonomy" id="1691987"/>
    <lineage>
        <taxon>Eukaryota</taxon>
        <taxon>Metazoa</taxon>
        <taxon>Chordata</taxon>
        <taxon>Craniata</taxon>
        <taxon>Vertebrata</taxon>
        <taxon>Euteleostomi</taxon>
        <taxon>Actinopterygii</taxon>
        <taxon>Neopterygii</taxon>
        <taxon>Teleostei</taxon>
        <taxon>Ostariophysi</taxon>
        <taxon>Siluriformes</taxon>
        <taxon>Pangasiidae</taxon>
        <taxon>Pangasius</taxon>
    </lineage>
</organism>
<comment type="caution">
    <text evidence="1">The sequence shown here is derived from an EMBL/GenBank/DDBJ whole genome shotgun (WGS) entry which is preliminary data.</text>
</comment>
<reference evidence="1" key="1">
    <citation type="submission" date="2020-02" db="EMBL/GenBank/DDBJ databases">
        <title>Genome sequencing of the panga catfish, Pangasius djambal.</title>
        <authorList>
            <person name="Wen M."/>
            <person name="Zahm M."/>
            <person name="Roques C."/>
            <person name="Cabau C."/>
            <person name="Klopp C."/>
            <person name="Donnadieu C."/>
            <person name="Jouanno E."/>
            <person name="Avarre J.-C."/>
            <person name="Campet M."/>
            <person name="Ha T."/>
            <person name="Dugue R."/>
            <person name="Lampietro C."/>
            <person name="Louis A."/>
            <person name="Herpin A."/>
            <person name="Echchiki A."/>
            <person name="Berthelot C."/>
            <person name="Parey E."/>
            <person name="Roest-Crollius H."/>
            <person name="Braasch I."/>
            <person name="Postlethwait J.H."/>
            <person name="Bobe J."/>
            <person name="Montfort J."/>
            <person name="Bouchez O."/>
            <person name="Begum T."/>
            <person name="Schartl M."/>
            <person name="Gustiano R."/>
            <person name="Guiguen Y."/>
        </authorList>
    </citation>
    <scope>NUCLEOTIDE SEQUENCE</scope>
    <source>
        <strain evidence="1">Pdj_M5554</strain>
    </source>
</reference>
<dbReference type="Proteomes" id="UP000830395">
    <property type="component" value="Chromosome 11"/>
</dbReference>
<keyword evidence="2" id="KW-1185">Reference proteome</keyword>
<dbReference type="EMBL" id="CM040985">
    <property type="protein sequence ID" value="MCJ8737998.1"/>
    <property type="molecule type" value="Genomic_DNA"/>
</dbReference>
<evidence type="ECO:0000313" key="1">
    <source>
        <dbReference type="EMBL" id="MCJ8737998.1"/>
    </source>
</evidence>
<accession>A0ACC5YQA2</accession>
<gene>
    <name evidence="1" type="ORF">PDJAM_G00030560</name>
</gene>
<proteinExistence type="predicted"/>
<name>A0ACC5YQA2_9TELE</name>
<evidence type="ECO:0000313" key="2">
    <source>
        <dbReference type="Proteomes" id="UP000830395"/>
    </source>
</evidence>
<protein>
    <submittedName>
        <fullName evidence="1">Uncharacterized protein</fullName>
    </submittedName>
</protein>
<sequence>MAEFEEIAEGVEEAIEGAEEGTEGLSEEVQEEIQAEIDETRTVIEDLSKTQSKLRGVLKSLKHYSPVVAKFFAKNIVIGAILWGVNVALNKLLPQGYQQETKTKIRNVIKALSDVIKAEAAINQKTLDWMKAHENDTITLGGIEVPMESILTKYMTPLVEATDKAQTIADTLQEKVDGKTQFKCPTADDMRKFMEVTEVFIKTFTDLIVFVLKHEDQVTVLQSFPVKEGDLVDLTAKLNIAKALPLW</sequence>